<protein>
    <submittedName>
        <fullName evidence="1">Uncharacterized protein</fullName>
    </submittedName>
</protein>
<organism evidence="1 2">
    <name type="scientific">Glossina austeni</name>
    <name type="common">Savannah tsetse fly</name>
    <dbReference type="NCBI Taxonomy" id="7395"/>
    <lineage>
        <taxon>Eukaryota</taxon>
        <taxon>Metazoa</taxon>
        <taxon>Ecdysozoa</taxon>
        <taxon>Arthropoda</taxon>
        <taxon>Hexapoda</taxon>
        <taxon>Insecta</taxon>
        <taxon>Pterygota</taxon>
        <taxon>Neoptera</taxon>
        <taxon>Endopterygota</taxon>
        <taxon>Diptera</taxon>
        <taxon>Brachycera</taxon>
        <taxon>Muscomorpha</taxon>
        <taxon>Hippoboscoidea</taxon>
        <taxon>Glossinidae</taxon>
        <taxon>Glossina</taxon>
    </lineage>
</organism>
<name>A0A1A9V0T2_GLOAU</name>
<evidence type="ECO:0000313" key="2">
    <source>
        <dbReference type="Proteomes" id="UP000078200"/>
    </source>
</evidence>
<sequence>MFTVSLDITKEIYEFYNDLKKIVFPICKTTNKVVAKAAAKVLKDPKLIPIKVTMLQCRIQHNI</sequence>
<dbReference type="Proteomes" id="UP000078200">
    <property type="component" value="Unassembled WGS sequence"/>
</dbReference>
<proteinExistence type="predicted"/>
<accession>A0A1A9V0T2</accession>
<keyword evidence="2" id="KW-1185">Reference proteome</keyword>
<reference evidence="1" key="1">
    <citation type="submission" date="2020-05" db="UniProtKB">
        <authorList>
            <consortium name="EnsemblMetazoa"/>
        </authorList>
    </citation>
    <scope>IDENTIFICATION</scope>
    <source>
        <strain evidence="1">TTRI</strain>
    </source>
</reference>
<dbReference type="EnsemblMetazoa" id="GAUT022081-RA">
    <property type="protein sequence ID" value="GAUT022081-PA"/>
    <property type="gene ID" value="GAUT022081"/>
</dbReference>
<dbReference type="VEuPathDB" id="VectorBase:GAUT022081"/>
<evidence type="ECO:0000313" key="1">
    <source>
        <dbReference type="EnsemblMetazoa" id="GAUT022081-PA"/>
    </source>
</evidence>
<dbReference type="AlphaFoldDB" id="A0A1A9V0T2"/>